<organism evidence="1 2">
    <name type="scientific">Desulfonema magnum</name>
    <dbReference type="NCBI Taxonomy" id="45655"/>
    <lineage>
        <taxon>Bacteria</taxon>
        <taxon>Pseudomonadati</taxon>
        <taxon>Thermodesulfobacteriota</taxon>
        <taxon>Desulfobacteria</taxon>
        <taxon>Desulfobacterales</taxon>
        <taxon>Desulfococcaceae</taxon>
        <taxon>Desulfonema</taxon>
    </lineage>
</organism>
<accession>A0A975BFA8</accession>
<dbReference type="Proteomes" id="UP000663722">
    <property type="component" value="Chromosome"/>
</dbReference>
<evidence type="ECO:0000313" key="1">
    <source>
        <dbReference type="EMBL" id="QTA84362.1"/>
    </source>
</evidence>
<dbReference type="KEGG" id="dmm:dnm_003560"/>
<dbReference type="AlphaFoldDB" id="A0A975BFA8"/>
<name>A0A975BFA8_9BACT</name>
<keyword evidence="2" id="KW-1185">Reference proteome</keyword>
<dbReference type="EMBL" id="CP061800">
    <property type="protein sequence ID" value="QTA84362.1"/>
    <property type="molecule type" value="Genomic_DNA"/>
</dbReference>
<reference evidence="1" key="1">
    <citation type="journal article" date="2021" name="Microb. Physiol.">
        <title>Proteogenomic Insights into the Physiology of Marine, Sulfate-Reducing, Filamentous Desulfonema limicola and Desulfonema magnum.</title>
        <authorList>
            <person name="Schnaars V."/>
            <person name="Wohlbrand L."/>
            <person name="Scheve S."/>
            <person name="Hinrichs C."/>
            <person name="Reinhardt R."/>
            <person name="Rabus R."/>
        </authorList>
    </citation>
    <scope>NUCLEOTIDE SEQUENCE</scope>
    <source>
        <strain evidence="1">4be13</strain>
    </source>
</reference>
<evidence type="ECO:0000313" key="2">
    <source>
        <dbReference type="Proteomes" id="UP000663722"/>
    </source>
</evidence>
<gene>
    <name evidence="1" type="ORF">dnm_003560</name>
</gene>
<sequence length="43" mass="5201">MILGSVLIREVKLFKFYKFRMLQASCPKLGYYPEFYDFLGIFQ</sequence>
<proteinExistence type="predicted"/>
<protein>
    <submittedName>
        <fullName evidence="1">Uncharacterized protein</fullName>
    </submittedName>
</protein>